<evidence type="ECO:0000313" key="2">
    <source>
        <dbReference type="EMBL" id="KIL59079.1"/>
    </source>
</evidence>
<dbReference type="InterPro" id="IPR003010">
    <property type="entry name" value="C-N_Hydrolase"/>
</dbReference>
<protein>
    <recommendedName>
        <fullName evidence="1">CN hydrolase domain-containing protein</fullName>
    </recommendedName>
</protein>
<dbReference type="SUPFAM" id="SSF56317">
    <property type="entry name" value="Carbon-nitrogen hydrolase"/>
    <property type="match status" value="1"/>
</dbReference>
<dbReference type="HOGENOM" id="CLU_009854_1_0_1"/>
<dbReference type="GO" id="GO:0008418">
    <property type="term" value="F:protein-N-terminal asparagine amidohydrolase activity"/>
    <property type="evidence" value="ECO:0007669"/>
    <property type="project" value="InterPro"/>
</dbReference>
<sequence>MAFTGYVFESSAAIMPYLEQPRTGPTSLFCSELAKCLHCYVVAGYPEHLPPNERCTRVNNSTGTPDTWNLVGANSTVLYGPGGEWIGGYRKTNLFRTDIPWAKAGSGFTTFHLPAPLGKLTIGICMDLNPQTVEWSLEDGPFELADYCLSEKTDTLLLCNAWLDSHQDEDDEDDTDLQTVRYWAARLHPLWADDYRKSNKTPNQGSLHDTVVISCNRTGTEKDVKFAGSSTIFKLRQGSGRPVVLDMLTKNEELLQICDIRV</sequence>
<dbReference type="InterPro" id="IPR039703">
    <property type="entry name" value="Nta1"/>
</dbReference>
<dbReference type="PANTHER" id="PTHR11750">
    <property type="entry name" value="PROTEIN N-TERMINAL AMIDASE"/>
    <property type="match status" value="1"/>
</dbReference>
<dbReference type="FunCoup" id="A0A0C2SY77">
    <property type="interactions" value="4"/>
</dbReference>
<reference evidence="2 3" key="1">
    <citation type="submission" date="2014-04" db="EMBL/GenBank/DDBJ databases">
        <title>Evolutionary Origins and Diversification of the Mycorrhizal Mutualists.</title>
        <authorList>
            <consortium name="DOE Joint Genome Institute"/>
            <consortium name="Mycorrhizal Genomics Consortium"/>
            <person name="Kohler A."/>
            <person name="Kuo A."/>
            <person name="Nagy L.G."/>
            <person name="Floudas D."/>
            <person name="Copeland A."/>
            <person name="Barry K.W."/>
            <person name="Cichocki N."/>
            <person name="Veneault-Fourrey C."/>
            <person name="LaButti K."/>
            <person name="Lindquist E.A."/>
            <person name="Lipzen A."/>
            <person name="Lundell T."/>
            <person name="Morin E."/>
            <person name="Murat C."/>
            <person name="Riley R."/>
            <person name="Ohm R."/>
            <person name="Sun H."/>
            <person name="Tunlid A."/>
            <person name="Henrissat B."/>
            <person name="Grigoriev I.V."/>
            <person name="Hibbett D.S."/>
            <person name="Martin F."/>
        </authorList>
    </citation>
    <scope>NUCLEOTIDE SEQUENCE [LARGE SCALE GENOMIC DNA]</scope>
    <source>
        <strain evidence="2 3">Koide BX008</strain>
    </source>
</reference>
<evidence type="ECO:0000313" key="3">
    <source>
        <dbReference type="Proteomes" id="UP000054549"/>
    </source>
</evidence>
<gene>
    <name evidence="2" type="ORF">M378DRAFT_169853</name>
</gene>
<name>A0A0C2SY77_AMAMK</name>
<dbReference type="OrthoDB" id="201515at2759"/>
<proteinExistence type="predicted"/>
<dbReference type="STRING" id="946122.A0A0C2SY77"/>
<dbReference type="Gene3D" id="3.60.110.10">
    <property type="entry name" value="Carbon-nitrogen hydrolase"/>
    <property type="match status" value="1"/>
</dbReference>
<dbReference type="InParanoid" id="A0A0C2SY77"/>
<dbReference type="GO" id="GO:0030163">
    <property type="term" value="P:protein catabolic process"/>
    <property type="evidence" value="ECO:0007669"/>
    <property type="project" value="TreeGrafter"/>
</dbReference>
<evidence type="ECO:0000259" key="1">
    <source>
        <dbReference type="PROSITE" id="PS50263"/>
    </source>
</evidence>
<dbReference type="PANTHER" id="PTHR11750:SF26">
    <property type="entry name" value="PROTEIN N-TERMINAL AMIDASE"/>
    <property type="match status" value="1"/>
</dbReference>
<dbReference type="Proteomes" id="UP000054549">
    <property type="component" value="Unassembled WGS sequence"/>
</dbReference>
<organism evidence="2 3">
    <name type="scientific">Amanita muscaria (strain Koide BX008)</name>
    <dbReference type="NCBI Taxonomy" id="946122"/>
    <lineage>
        <taxon>Eukaryota</taxon>
        <taxon>Fungi</taxon>
        <taxon>Dikarya</taxon>
        <taxon>Basidiomycota</taxon>
        <taxon>Agaricomycotina</taxon>
        <taxon>Agaricomycetes</taxon>
        <taxon>Agaricomycetidae</taxon>
        <taxon>Agaricales</taxon>
        <taxon>Pluteineae</taxon>
        <taxon>Amanitaceae</taxon>
        <taxon>Amanita</taxon>
    </lineage>
</organism>
<dbReference type="PROSITE" id="PS50263">
    <property type="entry name" value="CN_HYDROLASE"/>
    <property type="match status" value="1"/>
</dbReference>
<dbReference type="Pfam" id="PF00795">
    <property type="entry name" value="CN_hydrolase"/>
    <property type="match status" value="1"/>
</dbReference>
<dbReference type="InterPro" id="IPR036526">
    <property type="entry name" value="C-N_Hydrolase_sf"/>
</dbReference>
<keyword evidence="3" id="KW-1185">Reference proteome</keyword>
<feature type="domain" description="CN hydrolase" evidence="1">
    <location>
        <begin position="1"/>
        <end position="262"/>
    </location>
</feature>
<dbReference type="EMBL" id="KN818323">
    <property type="protein sequence ID" value="KIL59079.1"/>
    <property type="molecule type" value="Genomic_DNA"/>
</dbReference>
<accession>A0A0C2SY77</accession>
<dbReference type="GO" id="GO:0070773">
    <property type="term" value="F:protein-N-terminal glutamine amidohydrolase activity"/>
    <property type="evidence" value="ECO:0007669"/>
    <property type="project" value="InterPro"/>
</dbReference>
<dbReference type="AlphaFoldDB" id="A0A0C2SY77"/>